<keyword evidence="1" id="KW-0560">Oxidoreductase</keyword>
<dbReference type="InterPro" id="IPR050564">
    <property type="entry name" value="F420-G6PD/mer"/>
</dbReference>
<dbReference type="PANTHER" id="PTHR43244">
    <property type="match status" value="1"/>
</dbReference>
<dbReference type="EMBL" id="LIBJ01000320">
    <property type="protein sequence ID" value="KRO46287.1"/>
    <property type="molecule type" value="Genomic_DNA"/>
</dbReference>
<dbReference type="Proteomes" id="UP000051017">
    <property type="component" value="Unassembled WGS sequence"/>
</dbReference>
<name>A0A0R2Q7H0_9ACTN</name>
<accession>A0A0R2Q7H0</accession>
<gene>
    <name evidence="3" type="ORF">ABR75_01070</name>
</gene>
<evidence type="ECO:0000259" key="2">
    <source>
        <dbReference type="Pfam" id="PF00296"/>
    </source>
</evidence>
<sequence length="355" mass="37708">MELWTVMPSSPQLVVQRAKEYESAGLAGMVVWDAQSSDGDCYVSLAAAAMATTSLKLGTGVTNPVTRHPSVTASAIASLQAISNGRAVLGIGRGDASLAHIGRAPASVETLSRYTQLVQRYLRGDSVAFKELGEFATNAPNLSQLDLGHAPPHSKLEWLGNMPKVPVEVSATGPRMIAEAAIHADGVMLSVGADLERLRWGIDLVRTTRAKAGLDPNGIPIGAWVNVVAHPDVEIARQLASGWTSVFARFAVMHGKPTGPQTNDSIKSLEHLYNDFDLRDQASSSTAQALGMTQNFIDNYAIVGTADTCVARLRQISELGISKVIAVGFAETASSNNGRYATETFLNQITPSLKN</sequence>
<evidence type="ECO:0000256" key="1">
    <source>
        <dbReference type="ARBA" id="ARBA00023002"/>
    </source>
</evidence>
<comment type="caution">
    <text evidence="3">The sequence shown here is derived from an EMBL/GenBank/DDBJ whole genome shotgun (WGS) entry which is preliminary data.</text>
</comment>
<evidence type="ECO:0000313" key="4">
    <source>
        <dbReference type="Proteomes" id="UP000051017"/>
    </source>
</evidence>
<dbReference type="Gene3D" id="3.20.20.30">
    <property type="entry name" value="Luciferase-like domain"/>
    <property type="match status" value="1"/>
</dbReference>
<reference evidence="3 4" key="1">
    <citation type="submission" date="2015-10" db="EMBL/GenBank/DDBJ databases">
        <title>Metagenome-Assembled Genomes uncover a global brackish microbiome.</title>
        <authorList>
            <person name="Hugerth L.W."/>
            <person name="Larsson J."/>
            <person name="Alneberg J."/>
            <person name="Lindh M.V."/>
            <person name="Legrand C."/>
            <person name="Pinhassi J."/>
            <person name="Andersson A.F."/>
        </authorList>
    </citation>
    <scope>NUCLEOTIDE SEQUENCE [LARGE SCALE GENOMIC DNA]</scope>
    <source>
        <strain evidence="3">BACL6 MAG-120924-bin43</strain>
    </source>
</reference>
<protein>
    <recommendedName>
        <fullName evidence="2">Luciferase-like domain-containing protein</fullName>
    </recommendedName>
</protein>
<dbReference type="GO" id="GO:0016705">
    <property type="term" value="F:oxidoreductase activity, acting on paired donors, with incorporation or reduction of molecular oxygen"/>
    <property type="evidence" value="ECO:0007669"/>
    <property type="project" value="InterPro"/>
</dbReference>
<dbReference type="AlphaFoldDB" id="A0A0R2Q7H0"/>
<dbReference type="InterPro" id="IPR011251">
    <property type="entry name" value="Luciferase-like_dom"/>
</dbReference>
<feature type="domain" description="Luciferase-like" evidence="2">
    <location>
        <begin position="10"/>
        <end position="322"/>
    </location>
</feature>
<dbReference type="PANTHER" id="PTHR43244:SF1">
    <property type="entry name" value="5,10-METHYLENETETRAHYDROMETHANOPTERIN REDUCTASE"/>
    <property type="match status" value="1"/>
</dbReference>
<dbReference type="Pfam" id="PF00296">
    <property type="entry name" value="Bac_luciferase"/>
    <property type="match status" value="1"/>
</dbReference>
<proteinExistence type="predicted"/>
<organism evidence="3 4">
    <name type="scientific">Acidimicrobiia bacterium BACL6 MAG-120924-bin43</name>
    <dbReference type="NCBI Taxonomy" id="1655583"/>
    <lineage>
        <taxon>Bacteria</taxon>
        <taxon>Bacillati</taxon>
        <taxon>Actinomycetota</taxon>
        <taxon>Acidimicrobiia</taxon>
        <taxon>acIV cluster</taxon>
    </lineage>
</organism>
<dbReference type="InterPro" id="IPR036661">
    <property type="entry name" value="Luciferase-like_sf"/>
</dbReference>
<evidence type="ECO:0000313" key="3">
    <source>
        <dbReference type="EMBL" id="KRO46287.1"/>
    </source>
</evidence>
<dbReference type="SUPFAM" id="SSF51679">
    <property type="entry name" value="Bacterial luciferase-like"/>
    <property type="match status" value="1"/>
</dbReference>